<dbReference type="SUPFAM" id="SSF52172">
    <property type="entry name" value="CheY-like"/>
    <property type="match status" value="1"/>
</dbReference>
<dbReference type="InterPro" id="IPR011006">
    <property type="entry name" value="CheY-like_superfamily"/>
</dbReference>
<dbReference type="Pfam" id="PF03861">
    <property type="entry name" value="ANTAR"/>
    <property type="match status" value="1"/>
</dbReference>
<dbReference type="EMBL" id="JAAVJC010000291">
    <property type="protein sequence ID" value="NJQ17363.1"/>
    <property type="molecule type" value="Genomic_DNA"/>
</dbReference>
<feature type="domain" description="ANTAR" evidence="1">
    <location>
        <begin position="8"/>
        <end position="69"/>
    </location>
</feature>
<dbReference type="RefSeq" id="WP_168090039.1">
    <property type="nucleotide sequence ID" value="NZ_BHZH01000056.1"/>
</dbReference>
<organism evidence="2 3">
    <name type="scientific">Streptomyces bohaiensis</name>
    <dbReference type="NCBI Taxonomy" id="1431344"/>
    <lineage>
        <taxon>Bacteria</taxon>
        <taxon>Bacillati</taxon>
        <taxon>Actinomycetota</taxon>
        <taxon>Actinomycetes</taxon>
        <taxon>Kitasatosporales</taxon>
        <taxon>Streptomycetaceae</taxon>
        <taxon>Streptomyces</taxon>
    </lineage>
</organism>
<dbReference type="PROSITE" id="PS50921">
    <property type="entry name" value="ANTAR"/>
    <property type="match status" value="1"/>
</dbReference>
<dbReference type="InterPro" id="IPR005561">
    <property type="entry name" value="ANTAR"/>
</dbReference>
<comment type="caution">
    <text evidence="2">The sequence shown here is derived from an EMBL/GenBank/DDBJ whole genome shotgun (WGS) entry which is preliminary data.</text>
</comment>
<evidence type="ECO:0000313" key="3">
    <source>
        <dbReference type="Proteomes" id="UP000727056"/>
    </source>
</evidence>
<dbReference type="InterPro" id="IPR036388">
    <property type="entry name" value="WH-like_DNA-bd_sf"/>
</dbReference>
<sequence length="85" mass="9525">MVALAQRLFDAQLLARDLQAAMQSRTVIDQAVGMVMSSRNCSSDQAMRWLRTLSQHRNVKLRDLCAHLVGRLPGTPAPKRLCPRP</sequence>
<reference evidence="2 3" key="1">
    <citation type="submission" date="2020-03" db="EMBL/GenBank/DDBJ databases">
        <title>Draft genome of Streptomyces sp. ventii, isolated from the Axial Seamount in the Pacific Ocean, and resequencing of the two type strains Streptomyces lonarensis strain NCL 716 and Streptomyces bohaiensis strain 11A07.</title>
        <authorList>
            <person name="Loughran R.M."/>
            <person name="Pfannmuller K.M."/>
            <person name="Wasson B.J."/>
            <person name="Deadmond M.C."/>
            <person name="Paddock B.E."/>
            <person name="Koyack M.J."/>
            <person name="Gallegos D.A."/>
            <person name="Mitchell E.A."/>
            <person name="Ushijima B."/>
            <person name="Saw J.H."/>
            <person name="Mcphail K.L."/>
            <person name="Videau P."/>
        </authorList>
    </citation>
    <scope>NUCLEOTIDE SEQUENCE [LARGE SCALE GENOMIC DNA]</scope>
    <source>
        <strain evidence="2 3">11A07</strain>
    </source>
</reference>
<protein>
    <submittedName>
        <fullName evidence="2">ANTAR domain-containing protein</fullName>
    </submittedName>
</protein>
<dbReference type="SMART" id="SM01012">
    <property type="entry name" value="ANTAR"/>
    <property type="match status" value="1"/>
</dbReference>
<evidence type="ECO:0000313" key="2">
    <source>
        <dbReference type="EMBL" id="NJQ17363.1"/>
    </source>
</evidence>
<gene>
    <name evidence="2" type="ORF">HCN52_21100</name>
</gene>
<name>A0ABX1CE43_9ACTN</name>
<dbReference type="Proteomes" id="UP000727056">
    <property type="component" value="Unassembled WGS sequence"/>
</dbReference>
<dbReference type="Gene3D" id="1.10.10.10">
    <property type="entry name" value="Winged helix-like DNA-binding domain superfamily/Winged helix DNA-binding domain"/>
    <property type="match status" value="1"/>
</dbReference>
<keyword evidence="3" id="KW-1185">Reference proteome</keyword>
<accession>A0ABX1CE43</accession>
<evidence type="ECO:0000259" key="1">
    <source>
        <dbReference type="PROSITE" id="PS50921"/>
    </source>
</evidence>
<proteinExistence type="predicted"/>